<reference evidence="1" key="1">
    <citation type="journal article" date="2024" name="Antonie Van Leeuwenhoek">
        <title>Bradyrhizobium ontarionense sp. nov., a novel bacterial symbiont isolated from Aeschynomene indica (Indian jointvetch), harbours photosynthesis, nitrogen fixation and nitrous oxide (N2O) reductase genes.</title>
        <authorList>
            <person name="Bromfield E.S.P."/>
            <person name="Cloutier S."/>
        </authorList>
    </citation>
    <scope>NUCLEOTIDE SEQUENCE</scope>
    <source>
        <strain evidence="1">A19</strain>
    </source>
</reference>
<proteinExistence type="predicted"/>
<name>A0ABY3R5S5_9BRAD</name>
<organism evidence="1 2">
    <name type="scientific">Bradyrhizobium ontarionense</name>
    <dbReference type="NCBI Taxonomy" id="2898149"/>
    <lineage>
        <taxon>Bacteria</taxon>
        <taxon>Pseudomonadati</taxon>
        <taxon>Pseudomonadota</taxon>
        <taxon>Alphaproteobacteria</taxon>
        <taxon>Hyphomicrobiales</taxon>
        <taxon>Nitrobacteraceae</taxon>
        <taxon>Bradyrhizobium</taxon>
    </lineage>
</organism>
<keyword evidence="2" id="KW-1185">Reference proteome</keyword>
<dbReference type="RefSeq" id="WP_231318480.1">
    <property type="nucleotide sequence ID" value="NZ_CP088156.1"/>
</dbReference>
<protein>
    <submittedName>
        <fullName evidence="1">Uncharacterized protein</fullName>
    </submittedName>
</protein>
<evidence type="ECO:0000313" key="1">
    <source>
        <dbReference type="EMBL" id="UFZ02694.1"/>
    </source>
</evidence>
<dbReference type="Proteomes" id="UP001431010">
    <property type="component" value="Chromosome"/>
</dbReference>
<sequence>MLEVPPADVVPNSFPSAFNSGPGFRPSPDPVKAWSVVSVWDCAANGTNSAQALISADKASRDLIMGDVSMDALL</sequence>
<evidence type="ECO:0000313" key="2">
    <source>
        <dbReference type="Proteomes" id="UP001431010"/>
    </source>
</evidence>
<accession>A0ABY3R5S5</accession>
<dbReference type="EMBL" id="CP088156">
    <property type="protein sequence ID" value="UFZ02694.1"/>
    <property type="molecule type" value="Genomic_DNA"/>
</dbReference>
<gene>
    <name evidence="1" type="ORF">LQG66_25950</name>
</gene>